<comment type="caution">
    <text evidence="1">The sequence shown here is derived from an EMBL/GenBank/DDBJ whole genome shotgun (WGS) entry which is preliminary data.</text>
</comment>
<gene>
    <name evidence="1" type="ORF">BDY19DRAFT_984430</name>
</gene>
<evidence type="ECO:0000313" key="2">
    <source>
        <dbReference type="Proteomes" id="UP001055072"/>
    </source>
</evidence>
<protein>
    <submittedName>
        <fullName evidence="1">AAT-domain-containing protein</fullName>
    </submittedName>
</protein>
<sequence>MGNPSSIAPDTGVDIARVDLKGTPYEESLSHGTLLRTQILDQLHIYRGIFQTTCKFDWARVRSVASEYHETIARLVPDYLEEMRGIADGVGTSEVDILDIVALNARSEIALGQWDDGCTALSWKLENKQILAQNWDWRTSVGKNLALASICQDDKPDIWMVIEPGIIGKIGFNSSSVGVCLNAIRARPIDTRLLPIHLLLRAALESTSASVAIARIEELGGASSSQHILIADSNGGIGLELSPRGGVYLKENLEGVIVHTNHFLENKLVNEPPWLSGSSIRLNRAYSLCELLSKNGGEELSSKVTPDALRRTVFADTFNSPQAICCVPDPSRPESVETLFNIVMTFEKGKFPRAEVLMGRPASCSRDDPVYIMPW</sequence>
<evidence type="ECO:0000313" key="1">
    <source>
        <dbReference type="EMBL" id="KAI0090801.1"/>
    </source>
</evidence>
<organism evidence="1 2">
    <name type="scientific">Irpex rosettiformis</name>
    <dbReference type="NCBI Taxonomy" id="378272"/>
    <lineage>
        <taxon>Eukaryota</taxon>
        <taxon>Fungi</taxon>
        <taxon>Dikarya</taxon>
        <taxon>Basidiomycota</taxon>
        <taxon>Agaricomycotina</taxon>
        <taxon>Agaricomycetes</taxon>
        <taxon>Polyporales</taxon>
        <taxon>Irpicaceae</taxon>
        <taxon>Irpex</taxon>
    </lineage>
</organism>
<dbReference type="EMBL" id="MU274907">
    <property type="protein sequence ID" value="KAI0090801.1"/>
    <property type="molecule type" value="Genomic_DNA"/>
</dbReference>
<name>A0ACB8U991_9APHY</name>
<reference evidence="1" key="1">
    <citation type="journal article" date="2021" name="Environ. Microbiol.">
        <title>Gene family expansions and transcriptome signatures uncover fungal adaptations to wood decay.</title>
        <authorList>
            <person name="Hage H."/>
            <person name="Miyauchi S."/>
            <person name="Viragh M."/>
            <person name="Drula E."/>
            <person name="Min B."/>
            <person name="Chaduli D."/>
            <person name="Navarro D."/>
            <person name="Favel A."/>
            <person name="Norest M."/>
            <person name="Lesage-Meessen L."/>
            <person name="Balint B."/>
            <person name="Merenyi Z."/>
            <person name="de Eugenio L."/>
            <person name="Morin E."/>
            <person name="Martinez A.T."/>
            <person name="Baldrian P."/>
            <person name="Stursova M."/>
            <person name="Martinez M.J."/>
            <person name="Novotny C."/>
            <person name="Magnuson J.K."/>
            <person name="Spatafora J.W."/>
            <person name="Maurice S."/>
            <person name="Pangilinan J."/>
            <person name="Andreopoulos W."/>
            <person name="LaButti K."/>
            <person name="Hundley H."/>
            <person name="Na H."/>
            <person name="Kuo A."/>
            <person name="Barry K."/>
            <person name="Lipzen A."/>
            <person name="Henrissat B."/>
            <person name="Riley R."/>
            <person name="Ahrendt S."/>
            <person name="Nagy L.G."/>
            <person name="Grigoriev I.V."/>
            <person name="Martin F."/>
            <person name="Rosso M.N."/>
        </authorList>
    </citation>
    <scope>NUCLEOTIDE SEQUENCE</scope>
    <source>
        <strain evidence="1">CBS 384.51</strain>
    </source>
</reference>
<keyword evidence="2" id="KW-1185">Reference proteome</keyword>
<dbReference type="Proteomes" id="UP001055072">
    <property type="component" value="Unassembled WGS sequence"/>
</dbReference>
<accession>A0ACB8U991</accession>
<proteinExistence type="predicted"/>